<keyword evidence="2" id="KW-1185">Reference proteome</keyword>
<evidence type="ECO:0000313" key="1">
    <source>
        <dbReference type="EMBL" id="MDT0685481.1"/>
    </source>
</evidence>
<dbReference type="EMBL" id="JAVRHN010000002">
    <property type="protein sequence ID" value="MDT0685481.1"/>
    <property type="molecule type" value="Genomic_DNA"/>
</dbReference>
<gene>
    <name evidence="1" type="ORF">RM541_03850</name>
</gene>
<dbReference type="Proteomes" id="UP001253848">
    <property type="component" value="Unassembled WGS sequence"/>
</dbReference>
<comment type="caution">
    <text evidence="1">The sequence shown here is derived from an EMBL/GenBank/DDBJ whole genome shotgun (WGS) entry which is preliminary data.</text>
</comment>
<evidence type="ECO:0000313" key="2">
    <source>
        <dbReference type="Proteomes" id="UP001253848"/>
    </source>
</evidence>
<reference evidence="1 2" key="1">
    <citation type="submission" date="2023-09" db="EMBL/GenBank/DDBJ databases">
        <authorList>
            <person name="Rey-Velasco X."/>
        </authorList>
    </citation>
    <scope>NUCLEOTIDE SEQUENCE [LARGE SCALE GENOMIC DNA]</scope>
    <source>
        <strain evidence="1 2">F225</strain>
    </source>
</reference>
<protein>
    <submittedName>
        <fullName evidence="1">Uncharacterized protein</fullName>
    </submittedName>
</protein>
<organism evidence="1 2">
    <name type="scientific">Autumnicola psychrophila</name>
    <dbReference type="NCBI Taxonomy" id="3075592"/>
    <lineage>
        <taxon>Bacteria</taxon>
        <taxon>Pseudomonadati</taxon>
        <taxon>Bacteroidota</taxon>
        <taxon>Flavobacteriia</taxon>
        <taxon>Flavobacteriales</taxon>
        <taxon>Flavobacteriaceae</taxon>
        <taxon>Autumnicola</taxon>
    </lineage>
</organism>
<dbReference type="RefSeq" id="WP_311498903.1">
    <property type="nucleotide sequence ID" value="NZ_JAVRHN010000002.1"/>
</dbReference>
<proteinExistence type="predicted"/>
<name>A0ABU3DP44_9FLAO</name>
<sequence length="147" mass="16885">MKHIYLFFSTIIFLGFFTNCGSKKDLQEYAPAQFLDAYTTTGSTGLELHIPFTVIQENQISLDSVYFRGMKSPLLQNEEIISEYVAKFHIKDPQMVMSGDAREEYGNKAPQRAEKSPYEIERDEAILVFSENNKTKYYKITGITEGK</sequence>
<accession>A0ABU3DP44</accession>